<evidence type="ECO:0000313" key="2">
    <source>
        <dbReference type="EMBL" id="KAH3705063.1"/>
    </source>
</evidence>
<name>A0A9D4BRI3_DREPO</name>
<keyword evidence="1" id="KW-0732">Signal</keyword>
<dbReference type="Proteomes" id="UP000828390">
    <property type="component" value="Unassembled WGS sequence"/>
</dbReference>
<evidence type="ECO:0000256" key="1">
    <source>
        <dbReference type="SAM" id="SignalP"/>
    </source>
</evidence>
<feature type="chain" id="PRO_5038439927" evidence="1">
    <location>
        <begin position="32"/>
        <end position="91"/>
    </location>
</feature>
<organism evidence="2 3">
    <name type="scientific">Dreissena polymorpha</name>
    <name type="common">Zebra mussel</name>
    <name type="synonym">Mytilus polymorpha</name>
    <dbReference type="NCBI Taxonomy" id="45954"/>
    <lineage>
        <taxon>Eukaryota</taxon>
        <taxon>Metazoa</taxon>
        <taxon>Spiralia</taxon>
        <taxon>Lophotrochozoa</taxon>
        <taxon>Mollusca</taxon>
        <taxon>Bivalvia</taxon>
        <taxon>Autobranchia</taxon>
        <taxon>Heteroconchia</taxon>
        <taxon>Euheterodonta</taxon>
        <taxon>Imparidentia</taxon>
        <taxon>Neoheterodontei</taxon>
        <taxon>Myida</taxon>
        <taxon>Dreissenoidea</taxon>
        <taxon>Dreissenidae</taxon>
        <taxon>Dreissena</taxon>
    </lineage>
</organism>
<evidence type="ECO:0000313" key="3">
    <source>
        <dbReference type="Proteomes" id="UP000828390"/>
    </source>
</evidence>
<comment type="caution">
    <text evidence="2">The sequence shown here is derived from an EMBL/GenBank/DDBJ whole genome shotgun (WGS) entry which is preliminary data.</text>
</comment>
<sequence length="91" mass="10214">MRRGDTRRPLPRHFELLLSLCYRVLLTNVDGALDISRIYSFCDRSGVQMPLNTGFLTTTSCNGACVTKLVSDWMGKTPSGKWATWMVSLKA</sequence>
<accession>A0A9D4BRI3</accession>
<protein>
    <submittedName>
        <fullName evidence="2">Uncharacterized protein</fullName>
    </submittedName>
</protein>
<feature type="signal peptide" evidence="1">
    <location>
        <begin position="1"/>
        <end position="31"/>
    </location>
</feature>
<reference evidence="2" key="2">
    <citation type="submission" date="2020-11" db="EMBL/GenBank/DDBJ databases">
        <authorList>
            <person name="McCartney M.A."/>
            <person name="Auch B."/>
            <person name="Kono T."/>
            <person name="Mallez S."/>
            <person name="Becker A."/>
            <person name="Gohl D.M."/>
            <person name="Silverstein K.A.T."/>
            <person name="Koren S."/>
            <person name="Bechman K.B."/>
            <person name="Herman A."/>
            <person name="Abrahante J.E."/>
            <person name="Garbe J."/>
        </authorList>
    </citation>
    <scope>NUCLEOTIDE SEQUENCE</scope>
    <source>
        <strain evidence="2">Duluth1</strain>
        <tissue evidence="2">Whole animal</tissue>
    </source>
</reference>
<proteinExistence type="predicted"/>
<keyword evidence="3" id="KW-1185">Reference proteome</keyword>
<dbReference type="AlphaFoldDB" id="A0A9D4BRI3"/>
<dbReference type="EMBL" id="JAIWYP010000015">
    <property type="protein sequence ID" value="KAH3705063.1"/>
    <property type="molecule type" value="Genomic_DNA"/>
</dbReference>
<gene>
    <name evidence="2" type="ORF">DPMN_080127</name>
</gene>
<reference evidence="2" key="1">
    <citation type="journal article" date="2019" name="bioRxiv">
        <title>The Genome of the Zebra Mussel, Dreissena polymorpha: A Resource for Invasive Species Research.</title>
        <authorList>
            <person name="McCartney M.A."/>
            <person name="Auch B."/>
            <person name="Kono T."/>
            <person name="Mallez S."/>
            <person name="Zhang Y."/>
            <person name="Obille A."/>
            <person name="Becker A."/>
            <person name="Abrahante J.E."/>
            <person name="Garbe J."/>
            <person name="Badalamenti J.P."/>
            <person name="Herman A."/>
            <person name="Mangelson H."/>
            <person name="Liachko I."/>
            <person name="Sullivan S."/>
            <person name="Sone E.D."/>
            <person name="Koren S."/>
            <person name="Silverstein K.A.T."/>
            <person name="Beckman K.B."/>
            <person name="Gohl D.M."/>
        </authorList>
    </citation>
    <scope>NUCLEOTIDE SEQUENCE</scope>
    <source>
        <strain evidence="2">Duluth1</strain>
        <tissue evidence="2">Whole animal</tissue>
    </source>
</reference>